<keyword evidence="3" id="KW-0560">Oxidoreductase</keyword>
<evidence type="ECO:0000256" key="6">
    <source>
        <dbReference type="PIRSR" id="PIRSR000097-2"/>
    </source>
</evidence>
<feature type="site" description="Lowers pKa of active site Tyr" evidence="7">
    <location>
        <position position="67"/>
    </location>
</feature>
<evidence type="ECO:0000313" key="9">
    <source>
        <dbReference type="EMBL" id="SFM12809.1"/>
    </source>
</evidence>
<keyword evidence="2" id="KW-0521">NADP</keyword>
<evidence type="ECO:0000256" key="5">
    <source>
        <dbReference type="PIRSR" id="PIRSR000097-1"/>
    </source>
</evidence>
<proteinExistence type="inferred from homology"/>
<gene>
    <name evidence="9" type="ORF">SAMN04487963_1269</name>
</gene>
<dbReference type="PROSITE" id="PS00798">
    <property type="entry name" value="ALDOKETO_REDUCTASE_1"/>
    <property type="match status" value="1"/>
</dbReference>
<accession>A0A1I4NBF4</accession>
<dbReference type="InterPro" id="IPR018170">
    <property type="entry name" value="Aldo/ket_reductase_CS"/>
</dbReference>
<dbReference type="InterPro" id="IPR020471">
    <property type="entry name" value="AKR"/>
</dbReference>
<evidence type="ECO:0000256" key="3">
    <source>
        <dbReference type="ARBA" id="ARBA00023002"/>
    </source>
</evidence>
<organism evidence="9 10">
    <name type="scientific">Marinobacter zhejiangensis</name>
    <dbReference type="NCBI Taxonomy" id="488535"/>
    <lineage>
        <taxon>Bacteria</taxon>
        <taxon>Pseudomonadati</taxon>
        <taxon>Pseudomonadota</taxon>
        <taxon>Gammaproteobacteria</taxon>
        <taxon>Pseudomonadales</taxon>
        <taxon>Marinobacteraceae</taxon>
        <taxon>Marinobacter</taxon>
    </lineage>
</organism>
<dbReference type="FunFam" id="3.20.20.100:FF:000002">
    <property type="entry name" value="2,5-diketo-D-gluconic acid reductase A"/>
    <property type="match status" value="1"/>
</dbReference>
<dbReference type="GO" id="GO:0051596">
    <property type="term" value="P:methylglyoxal catabolic process"/>
    <property type="evidence" value="ECO:0007669"/>
    <property type="project" value="TreeGrafter"/>
</dbReference>
<dbReference type="OrthoDB" id="9804790at2"/>
<feature type="binding site" evidence="6">
    <location>
        <position position="100"/>
    </location>
    <ligand>
        <name>substrate</name>
    </ligand>
</feature>
<dbReference type="GO" id="GO:1990002">
    <property type="term" value="F:methylglyoxal reductase (NADPH) (acetol producing) activity"/>
    <property type="evidence" value="ECO:0007669"/>
    <property type="project" value="TreeGrafter"/>
</dbReference>
<dbReference type="NCBIfam" id="NF008377">
    <property type="entry name" value="PRK11172.1"/>
    <property type="match status" value="1"/>
</dbReference>
<dbReference type="InterPro" id="IPR036812">
    <property type="entry name" value="NAD(P)_OxRdtase_dom_sf"/>
</dbReference>
<evidence type="ECO:0000256" key="4">
    <source>
        <dbReference type="ARBA" id="ARBA00049445"/>
    </source>
</evidence>
<evidence type="ECO:0000256" key="1">
    <source>
        <dbReference type="ARBA" id="ARBA00007905"/>
    </source>
</evidence>
<evidence type="ECO:0000259" key="8">
    <source>
        <dbReference type="Pfam" id="PF00248"/>
    </source>
</evidence>
<dbReference type="RefSeq" id="WP_092021088.1">
    <property type="nucleotide sequence ID" value="NZ_FOUE01000002.1"/>
</dbReference>
<name>A0A1I4NBF4_9GAMM</name>
<dbReference type="PIRSF" id="PIRSF000097">
    <property type="entry name" value="AKR"/>
    <property type="match status" value="1"/>
</dbReference>
<evidence type="ECO:0000256" key="2">
    <source>
        <dbReference type="ARBA" id="ARBA00022857"/>
    </source>
</evidence>
<feature type="active site" description="Proton donor" evidence="5">
    <location>
        <position position="42"/>
    </location>
</feature>
<comment type="similarity">
    <text evidence="1">Belongs to the aldo/keto reductase family.</text>
</comment>
<dbReference type="STRING" id="488535.SAMN04487963_1269"/>
<dbReference type="PANTHER" id="PTHR43827:SF3">
    <property type="entry name" value="NADP-DEPENDENT OXIDOREDUCTASE DOMAIN-CONTAINING PROTEIN"/>
    <property type="match status" value="1"/>
</dbReference>
<evidence type="ECO:0000256" key="7">
    <source>
        <dbReference type="PIRSR" id="PIRSR000097-3"/>
    </source>
</evidence>
<dbReference type="PANTHER" id="PTHR43827">
    <property type="entry name" value="2,5-DIKETO-D-GLUCONIC ACID REDUCTASE"/>
    <property type="match status" value="1"/>
</dbReference>
<dbReference type="EMBL" id="FOUE01000002">
    <property type="protein sequence ID" value="SFM12809.1"/>
    <property type="molecule type" value="Genomic_DNA"/>
</dbReference>
<comment type="catalytic activity">
    <reaction evidence="4">
        <text>hydroxyacetone + NADP(+) = methylglyoxal + NADPH + H(+)</text>
        <dbReference type="Rhea" id="RHEA:27986"/>
        <dbReference type="ChEBI" id="CHEBI:15378"/>
        <dbReference type="ChEBI" id="CHEBI:17158"/>
        <dbReference type="ChEBI" id="CHEBI:27957"/>
        <dbReference type="ChEBI" id="CHEBI:57783"/>
        <dbReference type="ChEBI" id="CHEBI:58349"/>
    </reaction>
</comment>
<sequence>MSFDALPPIGLGTYRLTGDTARDTVKRALSLGYRHIDTAQAYNNEAEVGDGITSSGIPRREIFVTTKIWHDNLHPDRLVASLKESLQRLKTDHVDLTLIHWPSPDNEVPMADYLMALLRAQHEGLTDHIGLSNFTIAQMDEARQILGEHPILTNQIEVHPFLANRKLVDHAQTLGIQVTGYMPLAVGRVMENQALAELARKRNVSAAQLAIAWVVSRGVVPIPSSTRDEHLKANLDALTLQLTPEELNVIDRLDRGERLANPPFAPAWDQ</sequence>
<reference evidence="10" key="1">
    <citation type="submission" date="2016-10" db="EMBL/GenBank/DDBJ databases">
        <authorList>
            <person name="Varghese N."/>
            <person name="Submissions S."/>
        </authorList>
    </citation>
    <scope>NUCLEOTIDE SEQUENCE [LARGE SCALE GENOMIC DNA]</scope>
    <source>
        <strain evidence="10">CGMCC 1.7061</strain>
    </source>
</reference>
<dbReference type="SUPFAM" id="SSF51430">
    <property type="entry name" value="NAD(P)-linked oxidoreductase"/>
    <property type="match status" value="1"/>
</dbReference>
<evidence type="ECO:0000313" key="10">
    <source>
        <dbReference type="Proteomes" id="UP000198519"/>
    </source>
</evidence>
<dbReference type="InterPro" id="IPR023210">
    <property type="entry name" value="NADP_OxRdtase_dom"/>
</dbReference>
<protein>
    <submittedName>
        <fullName evidence="9">2,5-diketo-D-gluconate reductase B</fullName>
    </submittedName>
</protein>
<dbReference type="PRINTS" id="PR00069">
    <property type="entry name" value="ALDKETRDTASE"/>
</dbReference>
<feature type="domain" description="NADP-dependent oxidoreductase" evidence="8">
    <location>
        <begin position="8"/>
        <end position="254"/>
    </location>
</feature>
<dbReference type="Proteomes" id="UP000198519">
    <property type="component" value="Unassembled WGS sequence"/>
</dbReference>
<dbReference type="Pfam" id="PF00248">
    <property type="entry name" value="Aldo_ket_red"/>
    <property type="match status" value="1"/>
</dbReference>
<dbReference type="AlphaFoldDB" id="A0A1I4NBF4"/>
<dbReference type="Gene3D" id="3.20.20.100">
    <property type="entry name" value="NADP-dependent oxidoreductase domain"/>
    <property type="match status" value="1"/>
</dbReference>
<keyword evidence="10" id="KW-1185">Reference proteome</keyword>